<proteinExistence type="predicted"/>
<dbReference type="Proteomes" id="UP000004491">
    <property type="component" value="Unassembled WGS sequence"/>
</dbReference>
<protein>
    <recommendedName>
        <fullName evidence="4">YtkA-like domain-containing protein</fullName>
    </recommendedName>
</protein>
<evidence type="ECO:0008006" key="4">
    <source>
        <dbReference type="Google" id="ProtNLM"/>
    </source>
</evidence>
<evidence type="ECO:0000313" key="2">
    <source>
        <dbReference type="EMBL" id="EGV50192.1"/>
    </source>
</evidence>
<keyword evidence="1" id="KW-0812">Transmembrane</keyword>
<keyword evidence="1" id="KW-1133">Transmembrane helix</keyword>
<evidence type="ECO:0000256" key="1">
    <source>
        <dbReference type="SAM" id="Phobius"/>
    </source>
</evidence>
<keyword evidence="1" id="KW-0472">Membrane</keyword>
<accession>G2DGS0</accession>
<keyword evidence="3" id="KW-1185">Reference proteome</keyword>
<comment type="caution">
    <text evidence="2">The sequence shown here is derived from an EMBL/GenBank/DDBJ whole genome shotgun (WGS) entry which is preliminary data.</text>
</comment>
<organism evidence="2 3">
    <name type="scientific">endosymbiont of Riftia pachyptila</name>
    <name type="common">vent Ph05</name>
    <dbReference type="NCBI Taxonomy" id="1048808"/>
    <lineage>
        <taxon>Bacteria</taxon>
        <taxon>Pseudomonadati</taxon>
        <taxon>Pseudomonadota</taxon>
        <taxon>Gammaproteobacteria</taxon>
        <taxon>sulfur-oxidizing symbionts</taxon>
    </lineage>
</organism>
<feature type="transmembrane region" description="Helical" evidence="1">
    <location>
        <begin position="21"/>
        <end position="41"/>
    </location>
</feature>
<evidence type="ECO:0000313" key="3">
    <source>
        <dbReference type="Proteomes" id="UP000004491"/>
    </source>
</evidence>
<dbReference type="AlphaFoldDB" id="G2DGS0"/>
<name>G2DGS0_9GAMM</name>
<dbReference type="EMBL" id="AFOC01000101">
    <property type="protein sequence ID" value="EGV50192.1"/>
    <property type="molecule type" value="Genomic_DNA"/>
</dbReference>
<gene>
    <name evidence="2" type="ORF">Rifp1Sym_dv00090</name>
</gene>
<reference evidence="2" key="1">
    <citation type="journal article" date="2011" name="ISME J.">
        <title>The endosymbionts of the deep-sea tubeworms Riftia pachyptila and Tevnia jerichonana share an identical physiology as revealed by proteogenomic analyses.</title>
        <authorList>
            <person name="Gardebrecht A."/>
            <person name="Markert S."/>
            <person name="Felbeck H."/>
            <person name="Thuermer A."/>
            <person name="Albrecht D."/>
            <person name="Wollherr A."/>
            <person name="Kabisch J."/>
            <person name="Lehmann R."/>
            <person name="Daniel R."/>
            <person name="Liesegang H."/>
            <person name="Hecker M."/>
            <person name="Sievert S.M."/>
            <person name="Schweder T."/>
        </authorList>
    </citation>
    <scope>NUCLEOTIDE SEQUENCE [LARGE SCALE GENOMIC DNA]</scope>
</reference>
<sequence length="167" mass="18757">MIEIFGNDFYQREWRYNMKTVLKSLTFAILSGAAAASYAGMDHNQTPMDQGSHDTMAAQSKMFLEKTQIDGYTVSFHVMQAKEGMQHGGSHNLMIKVEKDGRTLNDIAVNSKVVFPDGKEGSKMLMKMGDWHMAGYDLGQTGEYQLMVLFKTADGQKHFGGIHYMAR</sequence>